<organism evidence="1 2">
    <name type="scientific">Chryseobacterium soli</name>
    <dbReference type="NCBI Taxonomy" id="445961"/>
    <lineage>
        <taxon>Bacteria</taxon>
        <taxon>Pseudomonadati</taxon>
        <taxon>Bacteroidota</taxon>
        <taxon>Flavobacteriia</taxon>
        <taxon>Flavobacteriales</taxon>
        <taxon>Weeksellaceae</taxon>
        <taxon>Chryseobacterium group</taxon>
        <taxon>Chryseobacterium</taxon>
    </lineage>
</organism>
<comment type="caution">
    <text evidence="1">The sequence shown here is derived from an EMBL/GenBank/DDBJ whole genome shotgun (WGS) entry which is preliminary data.</text>
</comment>
<dbReference type="eggNOG" id="ENOG5030Y5U">
    <property type="taxonomic scope" value="Bacteria"/>
</dbReference>
<dbReference type="Proteomes" id="UP000028705">
    <property type="component" value="Unassembled WGS sequence"/>
</dbReference>
<accession>A0A086A7Y0</accession>
<evidence type="ECO:0000313" key="1">
    <source>
        <dbReference type="EMBL" id="KFF12794.1"/>
    </source>
</evidence>
<gene>
    <name evidence="1" type="ORF">IW15_08370</name>
</gene>
<reference evidence="1 2" key="1">
    <citation type="submission" date="2014-07" db="EMBL/GenBank/DDBJ databases">
        <title>Genome of Chryseobacterium soli DSM 19298.</title>
        <authorList>
            <person name="Stropko S.J."/>
            <person name="Pipes S.E."/>
            <person name="Newman J."/>
        </authorList>
    </citation>
    <scope>NUCLEOTIDE SEQUENCE [LARGE SCALE GENOMIC DNA]</scope>
    <source>
        <strain evidence="1 2">DSM 19298</strain>
    </source>
</reference>
<proteinExistence type="predicted"/>
<name>A0A086A7Y0_9FLAO</name>
<protein>
    <submittedName>
        <fullName evidence="1">Uncharacterized protein</fullName>
    </submittedName>
</protein>
<dbReference type="EMBL" id="JPRH01000003">
    <property type="protein sequence ID" value="KFF12794.1"/>
    <property type="molecule type" value="Genomic_DNA"/>
</dbReference>
<keyword evidence="2" id="KW-1185">Reference proteome</keyword>
<evidence type="ECO:0000313" key="2">
    <source>
        <dbReference type="Proteomes" id="UP000028705"/>
    </source>
</evidence>
<dbReference type="AlphaFoldDB" id="A0A086A7Y0"/>
<sequence>MVVKNTLYLKNKKQMLMKRKIHLTRMLLVIVTILSMSSCVRDDLAAESQSQKNSKNMSAKFASRSFWKEDNVYINKVQQVFLKVANLEHVRTRYGELNWDYAMTFGNFNETYALVPIIKDNKVVLLMEAVRTGNKVFFYEKDNKDLVEFFNLAMYSNVTKYDEVIEAKAGVLSKTPAFVCTTRWLTIGCFENETDCVPYTTSVTNCEYQGGTGIPPKTFDPIGMDGGGDGNNGYEYPEIPEEIDPCRKIKSQRSNVDFYSKINVLESDTGLKKETGFTQRVNGQYVYHDNASATNTNNSLSLPDPNLPENKNIKGFLHTHVDSYTYYDDFQQVDVTRTGIKILSPADITYFMDLVKNAHDEGRPLNDVYAGMIATIQNYQIRFTGNQYQIKTFTDEEAAAFRAPYTIFMQKSIDNQSKLELGFLQFLSEKMNLKGITLYRMNADGTNTEISLNDDKKSTNETNCPN</sequence>
<dbReference type="STRING" id="445961.IW15_08370"/>